<feature type="signal peptide" evidence="1">
    <location>
        <begin position="1"/>
        <end position="24"/>
    </location>
</feature>
<dbReference type="SUPFAM" id="SSF53850">
    <property type="entry name" value="Periplasmic binding protein-like II"/>
    <property type="match status" value="1"/>
</dbReference>
<gene>
    <name evidence="3" type="ORF">ACFQDL_25665</name>
</gene>
<dbReference type="EMBL" id="JBHSWE010000001">
    <property type="protein sequence ID" value="MFC6673096.1"/>
    <property type="molecule type" value="Genomic_DNA"/>
</dbReference>
<dbReference type="Proteomes" id="UP001596422">
    <property type="component" value="Unassembled WGS sequence"/>
</dbReference>
<accession>A0ABW2A6C9</accession>
<evidence type="ECO:0000313" key="4">
    <source>
        <dbReference type="Proteomes" id="UP001596422"/>
    </source>
</evidence>
<feature type="chain" id="PRO_5045889552" evidence="1">
    <location>
        <begin position="25"/>
        <end position="632"/>
    </location>
</feature>
<evidence type="ECO:0000256" key="1">
    <source>
        <dbReference type="SAM" id="SignalP"/>
    </source>
</evidence>
<evidence type="ECO:0000313" key="3">
    <source>
        <dbReference type="EMBL" id="MFC6673096.1"/>
    </source>
</evidence>
<sequence length="632" mass="72062">MSHFNWRRLALLLPLAGFSLGVQAYSQAPSVEERVAAGELPPLEQRLPAEPLQLDFAKWNKDVGQYGGTLNILMGKEKDTRRMTVYGYARLVRYDESLELVPDILQAVEVEQERIFTLHLRPGHRWSDGEPFTSEDFRYWWEDVANNDQLYPVGPPAVLKVNDKFPTVSFPDATTVRYAWEDPNPDFLAGLAGAAPLFIYAPAHYMKQFHQKYANEAELAEKVLSEGKRDWAALHTSMGRLYRADNPGLPALQPWHQTTAGPSSRYIFERNPYFHRVDPDGRQLPYIDRVVMGITESKLIPAKAATGETDLQAQYLRFSDYTLLKRNGPDYGYRVALWREAKGARQALFPNLNHNDPVWRDLFRDVRFRRALSLAINRHEINRVIYYGMAVEGQNTLLPKSPLYKPEYRENWTGFDLDQANRLLDEIGLTERDSSGFRKLPDGRSLEIIVETFDGTSEQADVLQLVADSWSEVGIKLHIKPSNLDNVRRRVYAGEAQMTISTGLENGIATRANSPSELAPVKQEYYQWPKFGQYVETHGAAGEPVDMAEAEQLMTLLESWYRAESADARAEAWHRMLQLHADNVFSIGILAGVMQPVAVDAALRNVPDEGIWNWDPGAHFGLYLPDTFWFER</sequence>
<keyword evidence="1" id="KW-0732">Signal</keyword>
<organism evidence="3 4">
    <name type="scientific">Marinobacterium aestuariivivens</name>
    <dbReference type="NCBI Taxonomy" id="1698799"/>
    <lineage>
        <taxon>Bacteria</taxon>
        <taxon>Pseudomonadati</taxon>
        <taxon>Pseudomonadota</taxon>
        <taxon>Gammaproteobacteria</taxon>
        <taxon>Oceanospirillales</taxon>
        <taxon>Oceanospirillaceae</taxon>
        <taxon>Marinobacterium</taxon>
    </lineage>
</organism>
<dbReference type="CDD" id="cd08500">
    <property type="entry name" value="PBP2_NikA_DppA_OppA_like_4"/>
    <property type="match status" value="1"/>
</dbReference>
<comment type="caution">
    <text evidence="3">The sequence shown here is derived from an EMBL/GenBank/DDBJ whole genome shotgun (WGS) entry which is preliminary data.</text>
</comment>
<dbReference type="RefSeq" id="WP_379911489.1">
    <property type="nucleotide sequence ID" value="NZ_JBHSWE010000001.1"/>
</dbReference>
<dbReference type="Gene3D" id="3.10.105.10">
    <property type="entry name" value="Dipeptide-binding Protein, Domain 3"/>
    <property type="match status" value="1"/>
</dbReference>
<protein>
    <submittedName>
        <fullName evidence="3">ABC transporter substrate-binding protein</fullName>
    </submittedName>
</protein>
<proteinExistence type="predicted"/>
<dbReference type="Pfam" id="PF00496">
    <property type="entry name" value="SBP_bac_5"/>
    <property type="match status" value="1"/>
</dbReference>
<dbReference type="PANTHER" id="PTHR30290">
    <property type="entry name" value="PERIPLASMIC BINDING COMPONENT OF ABC TRANSPORTER"/>
    <property type="match status" value="1"/>
</dbReference>
<dbReference type="PANTHER" id="PTHR30290:SF62">
    <property type="entry name" value="OLIGOPEPTIDE ABC TRANSPORTER, PERIPLASMIC OLIGOPEPTIDE-BINDING PROTEIN"/>
    <property type="match status" value="1"/>
</dbReference>
<dbReference type="Gene3D" id="3.40.190.10">
    <property type="entry name" value="Periplasmic binding protein-like II"/>
    <property type="match status" value="1"/>
</dbReference>
<feature type="domain" description="Solute-binding protein family 5" evidence="2">
    <location>
        <begin position="99"/>
        <end position="501"/>
    </location>
</feature>
<dbReference type="InterPro" id="IPR039424">
    <property type="entry name" value="SBP_5"/>
</dbReference>
<keyword evidence="4" id="KW-1185">Reference proteome</keyword>
<evidence type="ECO:0000259" key="2">
    <source>
        <dbReference type="Pfam" id="PF00496"/>
    </source>
</evidence>
<reference evidence="4" key="1">
    <citation type="journal article" date="2019" name="Int. J. Syst. Evol. Microbiol.">
        <title>The Global Catalogue of Microorganisms (GCM) 10K type strain sequencing project: providing services to taxonomists for standard genome sequencing and annotation.</title>
        <authorList>
            <consortium name="The Broad Institute Genomics Platform"/>
            <consortium name="The Broad Institute Genome Sequencing Center for Infectious Disease"/>
            <person name="Wu L."/>
            <person name="Ma J."/>
        </authorList>
    </citation>
    <scope>NUCLEOTIDE SEQUENCE [LARGE SCALE GENOMIC DNA]</scope>
    <source>
        <strain evidence="4">NBRC 111756</strain>
    </source>
</reference>
<dbReference type="InterPro" id="IPR000914">
    <property type="entry name" value="SBP_5_dom"/>
</dbReference>
<name>A0ABW2A6C9_9GAMM</name>